<proteinExistence type="predicted"/>
<dbReference type="OrthoDB" id="9811121at2"/>
<protein>
    <recommendedName>
        <fullName evidence="1">CN hydrolase domain-containing protein</fullName>
    </recommendedName>
</protein>
<dbReference type="PANTHER" id="PTHR47799">
    <property type="entry name" value="OMEGA-AMIDASE YAFV"/>
    <property type="match status" value="1"/>
</dbReference>
<dbReference type="GO" id="GO:0106008">
    <property type="term" value="F:2-oxoglutaramate amidase activity"/>
    <property type="evidence" value="ECO:0007669"/>
    <property type="project" value="TreeGrafter"/>
</dbReference>
<dbReference type="RefSeq" id="WP_036851162.1">
    <property type="nucleotide sequence ID" value="NZ_JQJD01000023.1"/>
</dbReference>
<organism evidence="2 3">
    <name type="scientific">Porphyromonas cangingivalis</name>
    <dbReference type="NCBI Taxonomy" id="36874"/>
    <lineage>
        <taxon>Bacteria</taxon>
        <taxon>Pseudomonadati</taxon>
        <taxon>Bacteroidota</taxon>
        <taxon>Bacteroidia</taxon>
        <taxon>Bacteroidales</taxon>
        <taxon>Porphyromonadaceae</taxon>
        <taxon>Porphyromonas</taxon>
    </lineage>
</organism>
<dbReference type="PANTHER" id="PTHR47799:SF1">
    <property type="entry name" value="OMEGA-AMIDASE YAFV"/>
    <property type="match status" value="1"/>
</dbReference>
<name>A0A0A2EZQ3_PORCN</name>
<dbReference type="Proteomes" id="UP000030125">
    <property type="component" value="Unassembled WGS sequence"/>
</dbReference>
<dbReference type="InterPro" id="IPR003010">
    <property type="entry name" value="C-N_Hydrolase"/>
</dbReference>
<evidence type="ECO:0000313" key="3">
    <source>
        <dbReference type="Proteomes" id="UP000030125"/>
    </source>
</evidence>
<evidence type="ECO:0000313" key="2">
    <source>
        <dbReference type="EMBL" id="KGN81769.1"/>
    </source>
</evidence>
<dbReference type="Pfam" id="PF00795">
    <property type="entry name" value="CN_hydrolase"/>
    <property type="match status" value="1"/>
</dbReference>
<dbReference type="Gene3D" id="3.60.110.10">
    <property type="entry name" value="Carbon-nitrogen hydrolase"/>
    <property type="match status" value="1"/>
</dbReference>
<comment type="caution">
    <text evidence="2">The sequence shown here is derived from an EMBL/GenBank/DDBJ whole genome shotgun (WGS) entry which is preliminary data.</text>
</comment>
<keyword evidence="3" id="KW-1185">Reference proteome</keyword>
<dbReference type="SUPFAM" id="SSF56317">
    <property type="entry name" value="Carbon-nitrogen hydrolase"/>
    <property type="match status" value="1"/>
</dbReference>
<dbReference type="eggNOG" id="COG0388">
    <property type="taxonomic scope" value="Bacteria"/>
</dbReference>
<dbReference type="AlphaFoldDB" id="A0A0A2EZQ3"/>
<accession>A0A0A2EZQ3</accession>
<dbReference type="GO" id="GO:0050152">
    <property type="term" value="F:omega-amidase activity"/>
    <property type="evidence" value="ECO:0007669"/>
    <property type="project" value="TreeGrafter"/>
</dbReference>
<dbReference type="PROSITE" id="PS50263">
    <property type="entry name" value="CN_HYDROLASE"/>
    <property type="match status" value="1"/>
</dbReference>
<dbReference type="InterPro" id="IPR036526">
    <property type="entry name" value="C-N_Hydrolase_sf"/>
</dbReference>
<dbReference type="EMBL" id="JQJD01000023">
    <property type="protein sequence ID" value="KGN81769.1"/>
    <property type="molecule type" value="Genomic_DNA"/>
</dbReference>
<gene>
    <name evidence="2" type="ORF">HQ35_03780</name>
</gene>
<reference evidence="2 3" key="1">
    <citation type="submission" date="2014-08" db="EMBL/GenBank/DDBJ databases">
        <title>Porphyromonas cangingivalis strain:COT-109_OH1386 Genome sequencing.</title>
        <authorList>
            <person name="Wallis C."/>
            <person name="Deusch O."/>
            <person name="O'Flynn C."/>
            <person name="Davis I."/>
            <person name="Jospin G."/>
            <person name="Darling A.E."/>
            <person name="Coil D.A."/>
            <person name="Alexiev A."/>
            <person name="Horsfall A."/>
            <person name="Kirkwood N."/>
            <person name="Harris S."/>
            <person name="Eisen J.A."/>
        </authorList>
    </citation>
    <scope>NUCLEOTIDE SEQUENCE [LARGE SCALE GENOMIC DNA]</scope>
    <source>
        <strain evidence="3">COT-109 OH1386</strain>
    </source>
</reference>
<dbReference type="STRING" id="36874.HQ34_04380"/>
<sequence length="266" mass="30573">MRTKDRINVALIQMQQVQCDIDQNISHLQSIIERESIDRVDLILLPEMWTTGFVTKMEDGISDAYTRGLKTMRELSLRYGCAVYGSLLKVLPNGRLANAGVFVDVSEGIEEEYHKVHLFGPGGEAKFFEPGERRCLVDWRGWKIFLSICYDLRFPVWMRYSQEMPYDMLLCTANWPYPRQEAWKMLLRARAIDNQAYVLGCNRVGQGPKTLVYPGDSVIAGPKGDLLHEIVNDEERVMRVTLDKSELSSFREAFPVLQDADPFELL</sequence>
<feature type="domain" description="CN hydrolase" evidence="1">
    <location>
        <begin position="7"/>
        <end position="244"/>
    </location>
</feature>
<evidence type="ECO:0000259" key="1">
    <source>
        <dbReference type="PROSITE" id="PS50263"/>
    </source>
</evidence>
<dbReference type="InterPro" id="IPR052737">
    <property type="entry name" value="Omega-amidase_YafV"/>
</dbReference>